<dbReference type="AlphaFoldDB" id="A0AAU8JD36"/>
<dbReference type="RefSeq" id="WP_156331766.1">
    <property type="nucleotide sequence ID" value="NZ_CP159837.1"/>
</dbReference>
<organism evidence="1">
    <name type="scientific">Planktothricoides raciborskii GIHE-MW2</name>
    <dbReference type="NCBI Taxonomy" id="2792601"/>
    <lineage>
        <taxon>Bacteria</taxon>
        <taxon>Bacillati</taxon>
        <taxon>Cyanobacteriota</taxon>
        <taxon>Cyanophyceae</taxon>
        <taxon>Oscillatoriophycideae</taxon>
        <taxon>Oscillatoriales</taxon>
        <taxon>Oscillatoriaceae</taxon>
        <taxon>Planktothricoides</taxon>
    </lineage>
</organism>
<protein>
    <submittedName>
        <fullName evidence="1">Uncharacterized protein</fullName>
    </submittedName>
</protein>
<dbReference type="EMBL" id="CP159837">
    <property type="protein sequence ID" value="XCM36647.1"/>
    <property type="molecule type" value="Genomic_DNA"/>
</dbReference>
<evidence type="ECO:0000313" key="1">
    <source>
        <dbReference type="EMBL" id="XCM36647.1"/>
    </source>
</evidence>
<sequence length="45" mass="4959">MSESESRWHLGAMVTKITAGAYGDRFMLMGRSVNLRVSATKGQNL</sequence>
<reference evidence="1" key="1">
    <citation type="submission" date="2024-07" db="EMBL/GenBank/DDBJ databases">
        <authorList>
            <person name="Kim Y.J."/>
            <person name="Jeong J.Y."/>
        </authorList>
    </citation>
    <scope>NUCLEOTIDE SEQUENCE</scope>
    <source>
        <strain evidence="1">GIHE-MW2</strain>
    </source>
</reference>
<name>A0AAU8JD36_9CYAN</name>
<accession>A0AAU8JD36</accession>
<proteinExistence type="predicted"/>
<gene>
    <name evidence="1" type="ORF">ABWT76_005420</name>
</gene>